<dbReference type="RefSeq" id="WP_154661387.1">
    <property type="nucleotide sequence ID" value="NZ_FOZC01000017.1"/>
</dbReference>
<protein>
    <submittedName>
        <fullName evidence="1">Uncharacterized protein</fullName>
    </submittedName>
</protein>
<dbReference type="EMBL" id="FOZC01000017">
    <property type="protein sequence ID" value="SFR88904.1"/>
    <property type="molecule type" value="Genomic_DNA"/>
</dbReference>
<evidence type="ECO:0000313" key="2">
    <source>
        <dbReference type="Proteomes" id="UP000214760"/>
    </source>
</evidence>
<reference evidence="1 2" key="1">
    <citation type="submission" date="2016-10" db="EMBL/GenBank/DDBJ databases">
        <authorList>
            <person name="de Groot N.N."/>
        </authorList>
    </citation>
    <scope>NUCLEOTIDE SEQUENCE [LARGE SCALE GENOMIC DNA]</scope>
    <source>
        <strain evidence="1 2">F</strain>
    </source>
</reference>
<organism evidence="1 2">
    <name type="scientific">[Clostridium] aminophilum</name>
    <dbReference type="NCBI Taxonomy" id="1526"/>
    <lineage>
        <taxon>Bacteria</taxon>
        <taxon>Bacillati</taxon>
        <taxon>Bacillota</taxon>
        <taxon>Clostridia</taxon>
        <taxon>Lachnospirales</taxon>
        <taxon>Lachnospiraceae</taxon>
    </lineage>
</organism>
<dbReference type="AlphaFoldDB" id="A0A1I6KCM6"/>
<sequence length="56" mass="6385">MEITKTKPMYVGVDEVCADWGVSRSKGYAIIKQLSDQMKTENPKLLTMAGKINRFY</sequence>
<gene>
    <name evidence="1" type="ORF">SAMN02910262_02428</name>
</gene>
<name>A0A1I6KCM6_9FIRM</name>
<proteinExistence type="predicted"/>
<accession>A0A1I6KCM6</accession>
<evidence type="ECO:0000313" key="1">
    <source>
        <dbReference type="EMBL" id="SFR88904.1"/>
    </source>
</evidence>
<dbReference type="Proteomes" id="UP000214760">
    <property type="component" value="Unassembled WGS sequence"/>
</dbReference>